<dbReference type="Gene3D" id="3.30.420.10">
    <property type="entry name" value="Ribonuclease H-like superfamily/Ribonuclease H"/>
    <property type="match status" value="1"/>
</dbReference>
<dbReference type="SUPFAM" id="SSF53098">
    <property type="entry name" value="Ribonuclease H-like"/>
    <property type="match status" value="1"/>
</dbReference>
<dbReference type="GO" id="GO:0003676">
    <property type="term" value="F:nucleic acid binding"/>
    <property type="evidence" value="ECO:0007669"/>
    <property type="project" value="InterPro"/>
</dbReference>
<dbReference type="Proteomes" id="UP000285288">
    <property type="component" value="Unassembled WGS sequence"/>
</dbReference>
<feature type="compositionally biased region" description="Acidic residues" evidence="1">
    <location>
        <begin position="689"/>
        <end position="701"/>
    </location>
</feature>
<dbReference type="GO" id="GO:0015074">
    <property type="term" value="P:DNA integration"/>
    <property type="evidence" value="ECO:0007669"/>
    <property type="project" value="InterPro"/>
</dbReference>
<dbReference type="AlphaFoldDB" id="A0A413UA57"/>
<protein>
    <submittedName>
        <fullName evidence="3">Transposase</fullName>
    </submittedName>
</protein>
<dbReference type="InterPro" id="IPR001584">
    <property type="entry name" value="Integrase_cat-core"/>
</dbReference>
<evidence type="ECO:0000256" key="1">
    <source>
        <dbReference type="SAM" id="MobiDB-lite"/>
    </source>
</evidence>
<gene>
    <name evidence="3" type="ORF">DW907_10805</name>
</gene>
<accession>A0A413UA57</accession>
<proteinExistence type="predicted"/>
<sequence length="719" mass="82989">MLTTLNLKVGSILHDMELNIDHRVIYMNKDYFVTILINDSKGKIELNEWHLETVQYFIAKKEIAIRESKHDKVFDFDALSEKSKETYLRNKDIVETVGDIYGPCYFYLETKKPKPCLKELSNKYGISPKSVFLIVKRYLMSGLDPFSLLSQTGKKSKSGLHYSTKTGRPPMFEQGIPLTDGLREIFDDCCKHYLSGREKSYTTTYDWMLTKYFTARVETQTSDGVVVQNKLLPIDQRPTKSQMENYIVTHTSAKARRVCKTSKREYRNNERMLVSDNLLNVHGPGDLFEMDEVEMDVSIVSEVDPTKVIGRPIVHAMVDVYSRMITAVSVSLENNSVLGFTNCLLNLGEDNKQLCRRYGLELKDGLWDINVLPNRLRSDRGSEYRSKEVKRICNELNITLELVPPAMGSLKGQVEQLFHQYHSVQNDLLEGRGLITQRHDSNHHRHAVLTLDDIWVFVINQTIAHNMMTMSQYPMTKDMLEKSVHPIPLELWDYGCTKYGVPRPIVNLDQFEYSIRKEVRARITRKGIEWNGLYYIANDPWLAEQITKTRRSSVPLKCRLDERNVGSLWYIADNRLVKATLNENRAGNYEFNGMSLRNYEEYKTKKKELVMEKAQEDQEIRCARRMGMQATLDDAVRVANQAAPNDDKTKNIRRNRKEESILVLEANSIGARLNTDDAPSLIPLKNEEPEPEALSEPESNEETGSMTFEEALQKIKQKM</sequence>
<dbReference type="RefSeq" id="WP_118012149.1">
    <property type="nucleotide sequence ID" value="NZ_QSGD01000059.1"/>
</dbReference>
<feature type="domain" description="Integrase catalytic" evidence="2">
    <location>
        <begin position="280"/>
        <end position="482"/>
    </location>
</feature>
<dbReference type="PROSITE" id="PS50994">
    <property type="entry name" value="INTEGRASE"/>
    <property type="match status" value="1"/>
</dbReference>
<comment type="caution">
    <text evidence="3">The sequence shown here is derived from an EMBL/GenBank/DDBJ whole genome shotgun (WGS) entry which is preliminary data.</text>
</comment>
<evidence type="ECO:0000313" key="4">
    <source>
        <dbReference type="Proteomes" id="UP000285288"/>
    </source>
</evidence>
<dbReference type="InterPro" id="IPR036397">
    <property type="entry name" value="RNaseH_sf"/>
</dbReference>
<organism evidence="3 4">
    <name type="scientific">Holdemanella biformis</name>
    <dbReference type="NCBI Taxonomy" id="1735"/>
    <lineage>
        <taxon>Bacteria</taxon>
        <taxon>Bacillati</taxon>
        <taxon>Bacillota</taxon>
        <taxon>Erysipelotrichia</taxon>
        <taxon>Erysipelotrichales</taxon>
        <taxon>Erysipelotrichaceae</taxon>
        <taxon>Holdemanella</taxon>
    </lineage>
</organism>
<reference evidence="3 4" key="1">
    <citation type="submission" date="2018-08" db="EMBL/GenBank/DDBJ databases">
        <title>A genome reference for cultivated species of the human gut microbiota.</title>
        <authorList>
            <person name="Zou Y."/>
            <person name="Xue W."/>
            <person name="Luo G."/>
        </authorList>
    </citation>
    <scope>NUCLEOTIDE SEQUENCE [LARGE SCALE GENOMIC DNA]</scope>
    <source>
        <strain evidence="3 4">AM42-13AC</strain>
    </source>
</reference>
<evidence type="ECO:0000313" key="3">
    <source>
        <dbReference type="EMBL" id="RHB01286.1"/>
    </source>
</evidence>
<dbReference type="EMBL" id="QSGD01000059">
    <property type="protein sequence ID" value="RHB01286.1"/>
    <property type="molecule type" value="Genomic_DNA"/>
</dbReference>
<evidence type="ECO:0000259" key="2">
    <source>
        <dbReference type="PROSITE" id="PS50994"/>
    </source>
</evidence>
<feature type="region of interest" description="Disordered" evidence="1">
    <location>
        <begin position="674"/>
        <end position="719"/>
    </location>
</feature>
<name>A0A413UA57_9FIRM</name>
<dbReference type="InterPro" id="IPR012337">
    <property type="entry name" value="RNaseH-like_sf"/>
</dbReference>